<evidence type="ECO:0000256" key="1">
    <source>
        <dbReference type="SAM" id="Phobius"/>
    </source>
</evidence>
<evidence type="ECO:0000313" key="2">
    <source>
        <dbReference type="EMBL" id="QBO35414.1"/>
    </source>
</evidence>
<keyword evidence="1" id="KW-0812">Transmembrane</keyword>
<name>A0A4P6YRX0_9LACO</name>
<dbReference type="Proteomes" id="UP000292886">
    <property type="component" value="Chromosome"/>
</dbReference>
<dbReference type="RefSeq" id="WP_133362494.1">
    <property type="nucleotide sequence ID" value="NZ_CP037940.1"/>
</dbReference>
<accession>A0A4P6YRX0</accession>
<protein>
    <submittedName>
        <fullName evidence="2">Uncharacterized protein</fullName>
    </submittedName>
</protein>
<reference evidence="3" key="1">
    <citation type="submission" date="2019-03" db="EMBL/GenBank/DDBJ databases">
        <title>Weissella sp. 26KH-42 Genome sequencing.</title>
        <authorList>
            <person name="Heo J."/>
            <person name="Kim S.-J."/>
            <person name="Kim J.-S."/>
            <person name="Hong S.-B."/>
            <person name="Kwon S.-W."/>
        </authorList>
    </citation>
    <scope>NUCLEOTIDE SEQUENCE [LARGE SCALE GENOMIC DNA]</scope>
    <source>
        <strain evidence="3">26KH-42</strain>
    </source>
</reference>
<dbReference type="EMBL" id="CP037940">
    <property type="protein sequence ID" value="QBO35414.1"/>
    <property type="molecule type" value="Genomic_DNA"/>
</dbReference>
<dbReference type="AlphaFoldDB" id="A0A4P6YRX0"/>
<evidence type="ECO:0000313" key="3">
    <source>
        <dbReference type="Proteomes" id="UP000292886"/>
    </source>
</evidence>
<keyword evidence="3" id="KW-1185">Reference proteome</keyword>
<keyword evidence="1" id="KW-1133">Transmembrane helix</keyword>
<organism evidence="2 3">
    <name type="scientific">Periweissella cryptocerci</name>
    <dbReference type="NCBI Taxonomy" id="2506420"/>
    <lineage>
        <taxon>Bacteria</taxon>
        <taxon>Bacillati</taxon>
        <taxon>Bacillota</taxon>
        <taxon>Bacilli</taxon>
        <taxon>Lactobacillales</taxon>
        <taxon>Lactobacillaceae</taxon>
        <taxon>Periweissella</taxon>
    </lineage>
</organism>
<dbReference type="KEGG" id="wei:EQG49_02505"/>
<proteinExistence type="predicted"/>
<gene>
    <name evidence="2" type="ORF">EQG49_02505</name>
</gene>
<feature type="transmembrane region" description="Helical" evidence="1">
    <location>
        <begin position="12"/>
        <end position="33"/>
    </location>
</feature>
<keyword evidence="1" id="KW-0472">Membrane</keyword>
<sequence length="63" mass="7327">MIWQPLIEAGMFMFTLALVISTAYLIRWAIWLLKDTRRHKQRVQAMEDSNAFFGTEKGSNPPV</sequence>